<feature type="compositionally biased region" description="Polar residues" evidence="1">
    <location>
        <begin position="67"/>
        <end position="84"/>
    </location>
</feature>
<evidence type="ECO:0000256" key="1">
    <source>
        <dbReference type="SAM" id="MobiDB-lite"/>
    </source>
</evidence>
<organism evidence="2 3">
    <name type="scientific">Ceraceosorus bombacis</name>
    <dbReference type="NCBI Taxonomy" id="401625"/>
    <lineage>
        <taxon>Eukaryota</taxon>
        <taxon>Fungi</taxon>
        <taxon>Dikarya</taxon>
        <taxon>Basidiomycota</taxon>
        <taxon>Ustilaginomycotina</taxon>
        <taxon>Exobasidiomycetes</taxon>
        <taxon>Ceraceosorales</taxon>
        <taxon>Ceraceosoraceae</taxon>
        <taxon>Ceraceosorus</taxon>
    </lineage>
</organism>
<accession>A0A0P1BQ44</accession>
<dbReference type="AlphaFoldDB" id="A0A0P1BQ44"/>
<evidence type="ECO:0000313" key="2">
    <source>
        <dbReference type="EMBL" id="CEH18961.1"/>
    </source>
</evidence>
<proteinExistence type="predicted"/>
<keyword evidence="3" id="KW-1185">Reference proteome</keyword>
<feature type="region of interest" description="Disordered" evidence="1">
    <location>
        <begin position="60"/>
        <end position="90"/>
    </location>
</feature>
<protein>
    <submittedName>
        <fullName evidence="2">Uncharacterized protein</fullName>
    </submittedName>
</protein>
<dbReference type="EMBL" id="CCYA01000276">
    <property type="protein sequence ID" value="CEH18961.1"/>
    <property type="molecule type" value="Genomic_DNA"/>
</dbReference>
<name>A0A0P1BQ44_9BASI</name>
<reference evidence="2 3" key="1">
    <citation type="submission" date="2014-09" db="EMBL/GenBank/DDBJ databases">
        <authorList>
            <person name="Magalhaes I.L.F."/>
            <person name="Oliveira U."/>
            <person name="Santos F.R."/>
            <person name="Vidigal T.H.D.A."/>
            <person name="Brescovit A.D."/>
            <person name="Santos A.J."/>
        </authorList>
    </citation>
    <scope>NUCLEOTIDE SEQUENCE [LARGE SCALE GENOMIC DNA]</scope>
</reference>
<dbReference type="Proteomes" id="UP000054845">
    <property type="component" value="Unassembled WGS sequence"/>
</dbReference>
<evidence type="ECO:0000313" key="3">
    <source>
        <dbReference type="Proteomes" id="UP000054845"/>
    </source>
</evidence>
<sequence>MRTSKASVAWDSKASCTAGTCRGLDVLESDSAIWRRTEAQRTFNIATVIASVWKHGPIARPRPERGLNTTTTAALQTRSCPSSTRRSHLP</sequence>